<name>A0ABP5U0K0_9ACTN</name>
<evidence type="ECO:0000313" key="3">
    <source>
        <dbReference type="Proteomes" id="UP001500253"/>
    </source>
</evidence>
<evidence type="ECO:0000256" key="1">
    <source>
        <dbReference type="SAM" id="Phobius"/>
    </source>
</evidence>
<organism evidence="2 3">
    <name type="scientific">Streptomyces cuspidosporus</name>
    <dbReference type="NCBI Taxonomy" id="66882"/>
    <lineage>
        <taxon>Bacteria</taxon>
        <taxon>Bacillati</taxon>
        <taxon>Actinomycetota</taxon>
        <taxon>Actinomycetes</taxon>
        <taxon>Kitasatosporales</taxon>
        <taxon>Streptomycetaceae</taxon>
        <taxon>Streptomyces</taxon>
    </lineage>
</organism>
<reference evidence="3" key="1">
    <citation type="journal article" date="2019" name="Int. J. Syst. Evol. Microbiol.">
        <title>The Global Catalogue of Microorganisms (GCM) 10K type strain sequencing project: providing services to taxonomists for standard genome sequencing and annotation.</title>
        <authorList>
            <consortium name="The Broad Institute Genomics Platform"/>
            <consortium name="The Broad Institute Genome Sequencing Center for Infectious Disease"/>
            <person name="Wu L."/>
            <person name="Ma J."/>
        </authorList>
    </citation>
    <scope>NUCLEOTIDE SEQUENCE [LARGE SCALE GENOMIC DNA]</scope>
    <source>
        <strain evidence="3">JCM 4316</strain>
    </source>
</reference>
<protein>
    <submittedName>
        <fullName evidence="2">Uncharacterized protein</fullName>
    </submittedName>
</protein>
<proteinExistence type="predicted"/>
<dbReference type="Proteomes" id="UP001500253">
    <property type="component" value="Unassembled WGS sequence"/>
</dbReference>
<evidence type="ECO:0000313" key="2">
    <source>
        <dbReference type="EMBL" id="GAA2366475.1"/>
    </source>
</evidence>
<dbReference type="EMBL" id="BAAASD010000043">
    <property type="protein sequence ID" value="GAA2366475.1"/>
    <property type="molecule type" value="Genomic_DNA"/>
</dbReference>
<comment type="caution">
    <text evidence="2">The sequence shown here is derived from an EMBL/GenBank/DDBJ whole genome shotgun (WGS) entry which is preliminary data.</text>
</comment>
<keyword evidence="1" id="KW-0812">Transmembrane</keyword>
<keyword evidence="3" id="KW-1185">Reference proteome</keyword>
<sequence>MTDDVWPIGQGESPHLGSFNGIGFGLKGFTRVDENGRCFATRWFMVVYLPVAPLRRYYLTEGKVTHEVSRTTTRYVLHGQSRLRSGEILRTYAFCWLLCPVVLGLPLLPLLRYANQDAPSLWVLVGGFLGCVAAGSVTLAVLHTAYRRRWAPLRTARWVTPPLAL</sequence>
<keyword evidence="1" id="KW-0472">Membrane</keyword>
<accession>A0ABP5U0K0</accession>
<feature type="transmembrane region" description="Helical" evidence="1">
    <location>
        <begin position="120"/>
        <end position="142"/>
    </location>
</feature>
<keyword evidence="1" id="KW-1133">Transmembrane helix</keyword>
<dbReference type="RefSeq" id="WP_346178278.1">
    <property type="nucleotide sequence ID" value="NZ_BAAASD010000043.1"/>
</dbReference>
<gene>
    <name evidence="2" type="ORF">GCM10010246_69320</name>
</gene>
<feature type="transmembrane region" description="Helical" evidence="1">
    <location>
        <begin position="92"/>
        <end position="114"/>
    </location>
</feature>